<evidence type="ECO:0000313" key="1">
    <source>
        <dbReference type="EMBL" id="KAE9330101.1"/>
    </source>
</evidence>
<protein>
    <submittedName>
        <fullName evidence="1">Uncharacterized protein</fullName>
    </submittedName>
</protein>
<proteinExistence type="predicted"/>
<gene>
    <name evidence="1" type="ORF">PF001_g569</name>
</gene>
<dbReference type="EMBL" id="QXGE01000011">
    <property type="protein sequence ID" value="KAE9330101.1"/>
    <property type="molecule type" value="Genomic_DNA"/>
</dbReference>
<reference evidence="1 2" key="1">
    <citation type="submission" date="2018-08" db="EMBL/GenBank/DDBJ databases">
        <title>Genomic investigation of the strawberry pathogen Phytophthora fragariae indicates pathogenicity is determined by transcriptional variation in three key races.</title>
        <authorList>
            <person name="Adams T.M."/>
            <person name="Armitage A.D."/>
            <person name="Sobczyk M.K."/>
            <person name="Bates H.J."/>
            <person name="Dunwell J.M."/>
            <person name="Nellist C.F."/>
            <person name="Harrison R.J."/>
        </authorList>
    </citation>
    <scope>NUCLEOTIDE SEQUENCE [LARGE SCALE GENOMIC DNA]</scope>
    <source>
        <strain evidence="1 2">A4</strain>
    </source>
</reference>
<organism evidence="1 2">
    <name type="scientific">Phytophthora fragariae</name>
    <dbReference type="NCBI Taxonomy" id="53985"/>
    <lineage>
        <taxon>Eukaryota</taxon>
        <taxon>Sar</taxon>
        <taxon>Stramenopiles</taxon>
        <taxon>Oomycota</taxon>
        <taxon>Peronosporomycetes</taxon>
        <taxon>Peronosporales</taxon>
        <taxon>Peronosporaceae</taxon>
        <taxon>Phytophthora</taxon>
    </lineage>
</organism>
<accession>A0A6A4EQJ5</accession>
<name>A0A6A4EQJ5_9STRA</name>
<comment type="caution">
    <text evidence="1">The sequence shown here is derived from an EMBL/GenBank/DDBJ whole genome shotgun (WGS) entry which is preliminary data.</text>
</comment>
<evidence type="ECO:0000313" key="2">
    <source>
        <dbReference type="Proteomes" id="UP000437068"/>
    </source>
</evidence>
<dbReference type="Proteomes" id="UP000437068">
    <property type="component" value="Unassembled WGS sequence"/>
</dbReference>
<sequence length="91" mass="10485">MLAVSTNDTTSFNWWPTNSCSRVSGLNAIARKQFSACAARLDSTSILFQPRTIKIARCRRARLSPVFLLPHSRFCPGYKYRRRYFHELASN</sequence>
<dbReference type="AlphaFoldDB" id="A0A6A4EQJ5"/>